<dbReference type="SUPFAM" id="SSF51197">
    <property type="entry name" value="Clavaminate synthase-like"/>
    <property type="match status" value="1"/>
</dbReference>
<name>A0ABR0BAB5_9CRUS</name>
<feature type="domain" description="Kazal-like" evidence="1">
    <location>
        <begin position="709"/>
        <end position="757"/>
    </location>
</feature>
<dbReference type="SUPFAM" id="SSF100895">
    <property type="entry name" value="Kazal-type serine protease inhibitors"/>
    <property type="match status" value="1"/>
</dbReference>
<dbReference type="InterPro" id="IPR046636">
    <property type="entry name" value="DUF6748"/>
</dbReference>
<dbReference type="Pfam" id="PF20533">
    <property type="entry name" value="DUF6748"/>
    <property type="match status" value="1"/>
</dbReference>
<dbReference type="Gene3D" id="3.30.60.30">
    <property type="match status" value="1"/>
</dbReference>
<dbReference type="PROSITE" id="PS51465">
    <property type="entry name" value="KAZAL_2"/>
    <property type="match status" value="1"/>
</dbReference>
<comment type="caution">
    <text evidence="2">The sequence shown here is derived from an EMBL/GenBank/DDBJ whole genome shotgun (WGS) entry which is preliminary data.</text>
</comment>
<dbReference type="CDD" id="cd00104">
    <property type="entry name" value="KAZAL_FS"/>
    <property type="match status" value="1"/>
</dbReference>
<dbReference type="EMBL" id="JAOYFB010000044">
    <property type="protein sequence ID" value="KAK4045523.1"/>
    <property type="molecule type" value="Genomic_DNA"/>
</dbReference>
<evidence type="ECO:0000313" key="2">
    <source>
        <dbReference type="EMBL" id="KAK4045523.1"/>
    </source>
</evidence>
<dbReference type="Proteomes" id="UP001234178">
    <property type="component" value="Unassembled WGS sequence"/>
</dbReference>
<dbReference type="SMART" id="SM00280">
    <property type="entry name" value="KAZAL"/>
    <property type="match status" value="1"/>
</dbReference>
<dbReference type="Pfam" id="PF00050">
    <property type="entry name" value="Kazal_1"/>
    <property type="match status" value="1"/>
</dbReference>
<dbReference type="InterPro" id="IPR002350">
    <property type="entry name" value="Kazal_dom"/>
</dbReference>
<evidence type="ECO:0000313" key="3">
    <source>
        <dbReference type="Proteomes" id="UP001234178"/>
    </source>
</evidence>
<gene>
    <name evidence="2" type="ORF">OUZ56_033147</name>
</gene>
<evidence type="ECO:0000259" key="1">
    <source>
        <dbReference type="PROSITE" id="PS51465"/>
    </source>
</evidence>
<sequence length="757" mass="79799">MPAIIVIFAGGPLAGGPQIEGERRSCVGADARPPGDRRFNRRDKEPIAKGQEGASRLQVAIARVGDELNTADEKRKISAKIRDDDVDLFRKLVGERIAAMHDDPIGKAVRCGKGREYVDRLRDIERVALRRAKCAGGQGKAAAPCAEVEHDGARRDGVAEGGQVGVGPSAIGKHAAVVGEMETTQRRLSTEGFAIFGGHISAACAFDPLFDATARLGLPPLFVFAAAGTLAFAEAAARALAPFGDYELLEDFWAFEVAPGARGWPPHRGNGDACFSRTQPTLLNLWGAVGPAPADRACMHAVPLDEDPNYPDHLHKLDAPLAAVRSLPLDDRELLFWNANLLHWGGPASAFAGRPRRAVTATLVLRGAFPELRRYEARTPRERLDAIARQVLVYGHVAPEIEAWARFTVRHRITKATADDTTRQTRPRNPQEIAMLRHPFSILTAAAPLFAVALTLGGCAAEPETTADADESAEDDLTAASNTGFFQITRRDARRCAAPACGGYFVARVNATKTRCADGTYAAECYVSALDFNTSGLSGSAQYEATDFLANGDGIVKGAFKALGAPNASVASFSVKEVWKGATGATPSGSFYRLADSGIRCVTTPCPSLKASKLNSAKVYDATGYALDKTTPKASAAAIAEATTAAATANGFLIATKTAVPNNNALVASEFYTRFAPATLGRTCGTRGGTICASDEYCSYSQAAACGTFDAGGSCTKKPQACTALYQPVCGCDGRTYGNACSAANQGVSVKATGACR</sequence>
<reference evidence="2 3" key="1">
    <citation type="journal article" date="2023" name="Nucleic Acids Res.">
        <title>The hologenome of Daphnia magna reveals possible DNA methylation and microbiome-mediated evolution of the host genome.</title>
        <authorList>
            <person name="Chaturvedi A."/>
            <person name="Li X."/>
            <person name="Dhandapani V."/>
            <person name="Marshall H."/>
            <person name="Kissane S."/>
            <person name="Cuenca-Cambronero M."/>
            <person name="Asole G."/>
            <person name="Calvet F."/>
            <person name="Ruiz-Romero M."/>
            <person name="Marangio P."/>
            <person name="Guigo R."/>
            <person name="Rago D."/>
            <person name="Mirbahai L."/>
            <person name="Eastwood N."/>
            <person name="Colbourne J.K."/>
            <person name="Zhou J."/>
            <person name="Mallon E."/>
            <person name="Orsini L."/>
        </authorList>
    </citation>
    <scope>NUCLEOTIDE SEQUENCE [LARGE SCALE GENOMIC DNA]</scope>
    <source>
        <strain evidence="2">LRV0_1</strain>
    </source>
</reference>
<protein>
    <recommendedName>
        <fullName evidence="1">Kazal-like domain-containing protein</fullName>
    </recommendedName>
</protein>
<organism evidence="2 3">
    <name type="scientific">Daphnia magna</name>
    <dbReference type="NCBI Taxonomy" id="35525"/>
    <lineage>
        <taxon>Eukaryota</taxon>
        <taxon>Metazoa</taxon>
        <taxon>Ecdysozoa</taxon>
        <taxon>Arthropoda</taxon>
        <taxon>Crustacea</taxon>
        <taxon>Branchiopoda</taxon>
        <taxon>Diplostraca</taxon>
        <taxon>Cladocera</taxon>
        <taxon>Anomopoda</taxon>
        <taxon>Daphniidae</taxon>
        <taxon>Daphnia</taxon>
    </lineage>
</organism>
<dbReference type="InterPro" id="IPR036058">
    <property type="entry name" value="Kazal_dom_sf"/>
</dbReference>
<keyword evidence="3" id="KW-1185">Reference proteome</keyword>
<dbReference type="Gene3D" id="2.60.120.620">
    <property type="entry name" value="q2cbj1_9rhob like domain"/>
    <property type="match status" value="1"/>
</dbReference>
<accession>A0ABR0BAB5</accession>
<proteinExistence type="predicted"/>